<feature type="region of interest" description="Disordered" evidence="1">
    <location>
        <begin position="298"/>
        <end position="317"/>
    </location>
</feature>
<proteinExistence type="predicted"/>
<gene>
    <name evidence="2" type="ORF">H257_09755</name>
</gene>
<dbReference type="OrthoDB" id="76773at2759"/>
<accession>W4G9A0</accession>
<protein>
    <submittedName>
        <fullName evidence="2">Uncharacterized protein</fullName>
    </submittedName>
</protein>
<dbReference type="SUPFAM" id="SSF48403">
    <property type="entry name" value="Ankyrin repeat"/>
    <property type="match status" value="1"/>
</dbReference>
<dbReference type="GeneID" id="20811751"/>
<dbReference type="RefSeq" id="XP_009834402.1">
    <property type="nucleotide sequence ID" value="XM_009836100.1"/>
</dbReference>
<evidence type="ECO:0000256" key="1">
    <source>
        <dbReference type="SAM" id="MobiDB-lite"/>
    </source>
</evidence>
<dbReference type="InterPro" id="IPR002110">
    <property type="entry name" value="Ankyrin_rpt"/>
</dbReference>
<name>W4G9A0_APHAT</name>
<feature type="compositionally biased region" description="Basic residues" evidence="1">
    <location>
        <begin position="306"/>
        <end position="317"/>
    </location>
</feature>
<dbReference type="Gene3D" id="1.25.40.20">
    <property type="entry name" value="Ankyrin repeat-containing domain"/>
    <property type="match status" value="2"/>
</dbReference>
<evidence type="ECO:0000313" key="2">
    <source>
        <dbReference type="EMBL" id="ETV76277.1"/>
    </source>
</evidence>
<dbReference type="PANTHER" id="PTHR46586:SF3">
    <property type="entry name" value="ANKYRIN REPEAT-CONTAINING PROTEIN"/>
    <property type="match status" value="1"/>
</dbReference>
<dbReference type="Pfam" id="PF12796">
    <property type="entry name" value="Ank_2"/>
    <property type="match status" value="1"/>
</dbReference>
<dbReference type="STRING" id="112090.W4G9A0"/>
<dbReference type="PANTHER" id="PTHR46586">
    <property type="entry name" value="ANKYRIN REPEAT-CONTAINING PROTEIN"/>
    <property type="match status" value="1"/>
</dbReference>
<dbReference type="VEuPathDB" id="FungiDB:H257_09755"/>
<sequence>MSSFSFQRLLPWVDIHGLPYLVDVVNFVETRSASFLLSTVVFCVAVWYGHLPLLRDFGGPRCHHLSGLDFTMAMNIAAKNGHVAIVQWLHANRKESCTSAAIDDAALRGHVHVVDYLHRTGLVIFSSRLSEIMLQVVAKGDVGMVEWLHRHRTRQWPRGLMDAIAASGNVSMMAYFHVHTNERCTTHAMDVAASRGHLEMVQFLHYHRHEGCTTQAIDLAGGNGHLDIVQWLVNNRHERCSWNTIYLAACNGHVRMLRFLFHIDQLHAMPWRCASVVAQTSGRLDALAMLNQVKSTCNKQSQKQQASHRRRHHGRSS</sequence>
<reference evidence="2" key="1">
    <citation type="submission" date="2013-12" db="EMBL/GenBank/DDBJ databases">
        <title>The Genome Sequence of Aphanomyces astaci APO3.</title>
        <authorList>
            <consortium name="The Broad Institute Genomics Platform"/>
            <person name="Russ C."/>
            <person name="Tyler B."/>
            <person name="van West P."/>
            <person name="Dieguez-Uribeondo J."/>
            <person name="Young S.K."/>
            <person name="Zeng Q."/>
            <person name="Gargeya S."/>
            <person name="Fitzgerald M."/>
            <person name="Abouelleil A."/>
            <person name="Alvarado L."/>
            <person name="Chapman S.B."/>
            <person name="Gainer-Dewar J."/>
            <person name="Goldberg J."/>
            <person name="Griggs A."/>
            <person name="Gujja S."/>
            <person name="Hansen M."/>
            <person name="Howarth C."/>
            <person name="Imamovic A."/>
            <person name="Ireland A."/>
            <person name="Larimer J."/>
            <person name="McCowan C."/>
            <person name="Murphy C."/>
            <person name="Pearson M."/>
            <person name="Poon T.W."/>
            <person name="Priest M."/>
            <person name="Roberts A."/>
            <person name="Saif S."/>
            <person name="Shea T."/>
            <person name="Sykes S."/>
            <person name="Wortman J."/>
            <person name="Nusbaum C."/>
            <person name="Birren B."/>
        </authorList>
    </citation>
    <scope>NUCLEOTIDE SEQUENCE [LARGE SCALE GENOMIC DNA]</scope>
    <source>
        <strain evidence="2">APO3</strain>
    </source>
</reference>
<dbReference type="EMBL" id="KI913137">
    <property type="protein sequence ID" value="ETV76277.1"/>
    <property type="molecule type" value="Genomic_DNA"/>
</dbReference>
<organism evidence="2">
    <name type="scientific">Aphanomyces astaci</name>
    <name type="common">Crayfish plague agent</name>
    <dbReference type="NCBI Taxonomy" id="112090"/>
    <lineage>
        <taxon>Eukaryota</taxon>
        <taxon>Sar</taxon>
        <taxon>Stramenopiles</taxon>
        <taxon>Oomycota</taxon>
        <taxon>Saprolegniomycetes</taxon>
        <taxon>Saprolegniales</taxon>
        <taxon>Verrucalvaceae</taxon>
        <taxon>Aphanomyces</taxon>
    </lineage>
</organism>
<dbReference type="InterPro" id="IPR052050">
    <property type="entry name" value="SecEffector_AnkRepeat"/>
</dbReference>
<dbReference type="AlphaFoldDB" id="W4G9A0"/>
<dbReference type="InterPro" id="IPR036770">
    <property type="entry name" value="Ankyrin_rpt-contain_sf"/>
</dbReference>